<keyword evidence="3" id="KW-0547">Nucleotide-binding</keyword>
<dbReference type="RefSeq" id="WP_057903682.1">
    <property type="nucleotide sequence ID" value="NZ_AZDA01000017.1"/>
</dbReference>
<dbReference type="PANTHER" id="PTHR42734:SF6">
    <property type="entry name" value="MOLYBDATE IMPORT ATP-BINDING PROTEIN MOLC"/>
    <property type="match status" value="1"/>
</dbReference>
<dbReference type="STRING" id="1423726.FC07_GL001015"/>
<evidence type="ECO:0000256" key="4">
    <source>
        <dbReference type="ARBA" id="ARBA00022840"/>
    </source>
</evidence>
<sequence length="264" mass="28676">MTILHAEKLGFHYQPEQAIFKGLTLTLASGEIHTILGPNGVGKSTLLKCLVGVQPPNEGQITLDDQHLNQLSPRQRARKLAFVPQVNASSTNVSLTVFDYVLLGRTPYQGLLATPTLQDRHQCEQLLAQLSLTAFSQRSFAALSGGQQQLVMIARALLQEPDLIILDEPTSALDLGNQVRVLKLINQLQQQGYGILLTTHDPNLALMLGGAVSLFTTVGGFETGPVQTTLTSEKLSQAYQTPICVTTVAEQQRQICFIASDFSV</sequence>
<dbReference type="AlphaFoldDB" id="A0A0R1H0X7"/>
<dbReference type="Proteomes" id="UP000051461">
    <property type="component" value="Unassembled WGS sequence"/>
</dbReference>
<dbReference type="PROSITE" id="PS00211">
    <property type="entry name" value="ABC_TRANSPORTER_1"/>
    <property type="match status" value="1"/>
</dbReference>
<reference evidence="6 7" key="1">
    <citation type="journal article" date="2015" name="Genome Announc.">
        <title>Expanding the biotechnology potential of lactobacilli through comparative genomics of 213 strains and associated genera.</title>
        <authorList>
            <person name="Sun Z."/>
            <person name="Harris H.M."/>
            <person name="McCann A."/>
            <person name="Guo C."/>
            <person name="Argimon S."/>
            <person name="Zhang W."/>
            <person name="Yang X."/>
            <person name="Jeffery I.B."/>
            <person name="Cooney J.C."/>
            <person name="Kagawa T.F."/>
            <person name="Liu W."/>
            <person name="Song Y."/>
            <person name="Salvetti E."/>
            <person name="Wrobel A."/>
            <person name="Rasinkangas P."/>
            <person name="Parkhill J."/>
            <person name="Rea M.C."/>
            <person name="O'Sullivan O."/>
            <person name="Ritari J."/>
            <person name="Douillard F.P."/>
            <person name="Paul Ross R."/>
            <person name="Yang R."/>
            <person name="Briner A.E."/>
            <person name="Felis G.E."/>
            <person name="de Vos W.M."/>
            <person name="Barrangou R."/>
            <person name="Klaenhammer T.R."/>
            <person name="Caufield P.W."/>
            <person name="Cui Y."/>
            <person name="Zhang H."/>
            <person name="O'Toole P.W."/>
        </authorList>
    </citation>
    <scope>NUCLEOTIDE SEQUENCE [LARGE SCALE GENOMIC DNA]</scope>
    <source>
        <strain evidence="6 7">DSM 20003</strain>
    </source>
</reference>
<dbReference type="CDD" id="cd03214">
    <property type="entry name" value="ABC_Iron-Siderophores_B12_Hemin"/>
    <property type="match status" value="1"/>
</dbReference>
<dbReference type="PROSITE" id="PS50893">
    <property type="entry name" value="ABC_TRANSPORTER_2"/>
    <property type="match status" value="1"/>
</dbReference>
<dbReference type="InterPro" id="IPR050153">
    <property type="entry name" value="Metal_Ion_Import_ABC"/>
</dbReference>
<dbReference type="InterPro" id="IPR017871">
    <property type="entry name" value="ABC_transporter-like_CS"/>
</dbReference>
<dbReference type="InterPro" id="IPR027417">
    <property type="entry name" value="P-loop_NTPase"/>
</dbReference>
<comment type="caution">
    <text evidence="6">The sequence shown here is derived from an EMBL/GenBank/DDBJ whole genome shotgun (WGS) entry which is preliminary data.</text>
</comment>
<dbReference type="FunFam" id="3.40.50.300:FF:000134">
    <property type="entry name" value="Iron-enterobactin ABC transporter ATP-binding protein"/>
    <property type="match status" value="1"/>
</dbReference>
<evidence type="ECO:0000313" key="6">
    <source>
        <dbReference type="EMBL" id="KRK40300.1"/>
    </source>
</evidence>
<proteinExistence type="inferred from homology"/>
<feature type="domain" description="ABC transporter" evidence="5">
    <location>
        <begin position="4"/>
        <end position="248"/>
    </location>
</feature>
<dbReference type="OrthoDB" id="9806726at2"/>
<evidence type="ECO:0000313" key="7">
    <source>
        <dbReference type="Proteomes" id="UP000051461"/>
    </source>
</evidence>
<evidence type="ECO:0000256" key="3">
    <source>
        <dbReference type="ARBA" id="ARBA00022741"/>
    </source>
</evidence>
<dbReference type="PANTHER" id="PTHR42734">
    <property type="entry name" value="METAL TRANSPORT SYSTEM ATP-BINDING PROTEIN TM_0124-RELATED"/>
    <property type="match status" value="1"/>
</dbReference>
<organism evidence="6 7">
    <name type="scientific">Loigolactobacillus bifermentans DSM 20003</name>
    <dbReference type="NCBI Taxonomy" id="1423726"/>
    <lineage>
        <taxon>Bacteria</taxon>
        <taxon>Bacillati</taxon>
        <taxon>Bacillota</taxon>
        <taxon>Bacilli</taxon>
        <taxon>Lactobacillales</taxon>
        <taxon>Lactobacillaceae</taxon>
        <taxon>Loigolactobacillus</taxon>
    </lineage>
</organism>
<dbReference type="Gene3D" id="3.40.50.300">
    <property type="entry name" value="P-loop containing nucleotide triphosphate hydrolases"/>
    <property type="match status" value="1"/>
</dbReference>
<dbReference type="SMART" id="SM00382">
    <property type="entry name" value="AAA"/>
    <property type="match status" value="1"/>
</dbReference>
<evidence type="ECO:0000259" key="5">
    <source>
        <dbReference type="PROSITE" id="PS50893"/>
    </source>
</evidence>
<dbReference type="InterPro" id="IPR003593">
    <property type="entry name" value="AAA+_ATPase"/>
</dbReference>
<name>A0A0R1H0X7_9LACO</name>
<dbReference type="Pfam" id="PF00005">
    <property type="entry name" value="ABC_tran"/>
    <property type="match status" value="1"/>
</dbReference>
<keyword evidence="4 6" id="KW-0067">ATP-binding</keyword>
<gene>
    <name evidence="6" type="ORF">FC07_GL001015</name>
</gene>
<dbReference type="GO" id="GO:0016887">
    <property type="term" value="F:ATP hydrolysis activity"/>
    <property type="evidence" value="ECO:0007669"/>
    <property type="project" value="InterPro"/>
</dbReference>
<accession>A0A0R1H0X7</accession>
<keyword evidence="2" id="KW-0813">Transport</keyword>
<protein>
    <submittedName>
        <fullName evidence="6">Iron(III) ABC transporter ATP-binding component</fullName>
    </submittedName>
</protein>
<dbReference type="InterPro" id="IPR003439">
    <property type="entry name" value="ABC_transporter-like_ATP-bd"/>
</dbReference>
<dbReference type="EMBL" id="AZDA01000017">
    <property type="protein sequence ID" value="KRK40300.1"/>
    <property type="molecule type" value="Genomic_DNA"/>
</dbReference>
<comment type="similarity">
    <text evidence="1">Belongs to the ABC transporter superfamily.</text>
</comment>
<evidence type="ECO:0000256" key="1">
    <source>
        <dbReference type="ARBA" id="ARBA00005417"/>
    </source>
</evidence>
<dbReference type="SUPFAM" id="SSF52540">
    <property type="entry name" value="P-loop containing nucleoside triphosphate hydrolases"/>
    <property type="match status" value="1"/>
</dbReference>
<evidence type="ECO:0000256" key="2">
    <source>
        <dbReference type="ARBA" id="ARBA00022448"/>
    </source>
</evidence>
<dbReference type="GO" id="GO:0005524">
    <property type="term" value="F:ATP binding"/>
    <property type="evidence" value="ECO:0007669"/>
    <property type="project" value="UniProtKB-KW"/>
</dbReference>
<dbReference type="PATRIC" id="fig|1423726.3.peg.1049"/>
<keyword evidence="7" id="KW-1185">Reference proteome</keyword>